<feature type="repeat" description="ARM" evidence="6">
    <location>
        <begin position="827"/>
        <end position="864"/>
    </location>
</feature>
<dbReference type="InterPro" id="IPR016024">
    <property type="entry name" value="ARM-type_fold"/>
</dbReference>
<dbReference type="AlphaFoldDB" id="A0AA88YQ55"/>
<dbReference type="PANTHER" id="PTHR10372:SF27">
    <property type="entry name" value="ADHERENS JUNCTION PROTEIN P120"/>
    <property type="match status" value="1"/>
</dbReference>
<dbReference type="PANTHER" id="PTHR10372">
    <property type="entry name" value="PLAKOPHILLIN-RELATED"/>
    <property type="match status" value="1"/>
</dbReference>
<keyword evidence="9" id="KW-1185">Reference proteome</keyword>
<feature type="region of interest" description="Disordered" evidence="7">
    <location>
        <begin position="1"/>
        <end position="480"/>
    </location>
</feature>
<accession>A0AA88YQ55</accession>
<dbReference type="SUPFAM" id="SSF48371">
    <property type="entry name" value="ARM repeat"/>
    <property type="match status" value="1"/>
</dbReference>
<evidence type="ECO:0000256" key="6">
    <source>
        <dbReference type="PROSITE-ProRule" id="PRU00259"/>
    </source>
</evidence>
<feature type="compositionally biased region" description="Basic and acidic residues" evidence="7">
    <location>
        <begin position="429"/>
        <end position="446"/>
    </location>
</feature>
<protein>
    <recommendedName>
        <fullName evidence="10">Armadillo repeat protein deleted in velo-cardio-facial syndrome</fullName>
    </recommendedName>
</protein>
<feature type="repeat" description="ARM" evidence="6">
    <location>
        <begin position="521"/>
        <end position="568"/>
    </location>
</feature>
<dbReference type="GO" id="GO:0005634">
    <property type="term" value="C:nucleus"/>
    <property type="evidence" value="ECO:0007669"/>
    <property type="project" value="TreeGrafter"/>
</dbReference>
<feature type="compositionally biased region" description="Low complexity" evidence="7">
    <location>
        <begin position="8"/>
        <end position="24"/>
    </location>
</feature>
<dbReference type="EMBL" id="VSWD01000005">
    <property type="protein sequence ID" value="KAK3101811.1"/>
    <property type="molecule type" value="Genomic_DNA"/>
</dbReference>
<dbReference type="Proteomes" id="UP001186944">
    <property type="component" value="Unassembled WGS sequence"/>
</dbReference>
<feature type="repeat" description="ARM" evidence="6">
    <location>
        <begin position="567"/>
        <end position="610"/>
    </location>
</feature>
<keyword evidence="5" id="KW-0965">Cell junction</keyword>
<feature type="region of interest" description="Disordered" evidence="7">
    <location>
        <begin position="1069"/>
        <end position="1133"/>
    </location>
</feature>
<gene>
    <name evidence="8" type="ORF">FSP39_006535</name>
</gene>
<comment type="subcellular location">
    <subcellularLocation>
        <location evidence="1">Cell junction</location>
    </subcellularLocation>
</comment>
<dbReference type="GO" id="GO:0005737">
    <property type="term" value="C:cytoplasm"/>
    <property type="evidence" value="ECO:0007669"/>
    <property type="project" value="TreeGrafter"/>
</dbReference>
<keyword evidence="4" id="KW-0130">Cell adhesion</keyword>
<evidence type="ECO:0000256" key="1">
    <source>
        <dbReference type="ARBA" id="ARBA00004282"/>
    </source>
</evidence>
<reference evidence="8" key="1">
    <citation type="submission" date="2019-08" db="EMBL/GenBank/DDBJ databases">
        <title>The improved chromosome-level genome for the pearl oyster Pinctada fucata martensii using PacBio sequencing and Hi-C.</title>
        <authorList>
            <person name="Zheng Z."/>
        </authorList>
    </citation>
    <scope>NUCLEOTIDE SEQUENCE</scope>
    <source>
        <strain evidence="8">ZZ-2019</strain>
        <tissue evidence="8">Adductor muscle</tissue>
    </source>
</reference>
<evidence type="ECO:0000256" key="5">
    <source>
        <dbReference type="ARBA" id="ARBA00022949"/>
    </source>
</evidence>
<evidence type="ECO:0000313" key="8">
    <source>
        <dbReference type="EMBL" id="KAK3101811.1"/>
    </source>
</evidence>
<organism evidence="8 9">
    <name type="scientific">Pinctada imbricata</name>
    <name type="common">Atlantic pearl-oyster</name>
    <name type="synonym">Pinctada martensii</name>
    <dbReference type="NCBI Taxonomy" id="66713"/>
    <lineage>
        <taxon>Eukaryota</taxon>
        <taxon>Metazoa</taxon>
        <taxon>Spiralia</taxon>
        <taxon>Lophotrochozoa</taxon>
        <taxon>Mollusca</taxon>
        <taxon>Bivalvia</taxon>
        <taxon>Autobranchia</taxon>
        <taxon>Pteriomorphia</taxon>
        <taxon>Pterioida</taxon>
        <taxon>Pterioidea</taxon>
        <taxon>Pteriidae</taxon>
        <taxon>Pinctada</taxon>
    </lineage>
</organism>
<dbReference type="PROSITE" id="PS50176">
    <property type="entry name" value="ARM_REPEAT"/>
    <property type="match status" value="3"/>
</dbReference>
<evidence type="ECO:0000256" key="4">
    <source>
        <dbReference type="ARBA" id="ARBA00022889"/>
    </source>
</evidence>
<comment type="similarity">
    <text evidence="2">Belongs to the beta-catenin family.</text>
</comment>
<sequence>MPAGQYDHNSFNSSYSSHHAPHYANESTASILKSVKAQDSRGGPGSMSSLHRDQPPATYTSMSRPPYMEEHGSPHSPSTPTRFTPNHQYDPYSSNQLYADNSPRYSMASNDSFNRQMENQYHSYREDPQSMGFNHPGHADGHYPYGSGQHLDDQGYGHPPPDQYGGQPNYVAHGDPQGGDSFYRDSPVDRYPPGDQGDPYNDSYGQPGPMTMDNRANDPSYMDDRYRGHHPDDSVPEERFQNMSLNDPRHGDGRYDDRGPVDDMHGGPPPNDSFDNRPPGDSYGQDPSFGNYDDSPYRKHEGLPQIHSDPFADDPFQQKAAMEDDRYPGMPHDHYRDEDPYHRGGLPHPDDRYREEGPHPDDQYRDDDTLQRRPPGDDRYRDEDPYSRGPPPPDDGYGDDPYSRGPPPQGDRYMQDPYNRRTPSPGIDGRYDDEQPPHGYYDDNVRRSQPHLNAAPQDSYSDGRRTPSVQGDGSSWRPPDLQEVIDYLNTPVDHIKANAAAYLQHLCFNDDDMKAKARGMGAIPPLIDLINSDNPEVQRNACGVLKNLSFGKGDTGLRNKKQIVDAGGITALIRLLRRAQDEEVKELATGILWNLSSSEELKGKIIAEGLPEIVSRVIVPYSGWEQRGLMQNYEPWTTVYKNATGIIRNLSSANKDDEAKGYDTRNKLRECSKLVNCLVYTLKISQANKDRESKPVENCTCALRNLSFRIQEVVEQDFYKKRTLTLKKRQQPEKKDSPGCFGGGGKKKDQKAKGKPDLNQNAEVQLPPGAQEFQALWQPEAVSLYIDILKESSNPVTVEAAAGAIQNLTACYWKYADEIRSLVRKEKGLPALVDLLGQDRDSVVCHSALALRNLAIDEKNKELIGKYAMKQITFTLPMEKQKESVPDRTVCAVVALLHEVVKNSVDFAQLFTAEGGIVRLKFVKFSRGKFLNRTKEHTQTLLNALWEFKTLHGEYAQYGMTEQDFKREPAPGRSPDAVSPNSNFNTPYSTMSRPMESQGYDDNTLSPGRPMNKPYQPVNGRMDGYHGNMVQGHSNPAMNMEEPHGYDDRRRGEDIPMSDIAPGYAPLEERRDRRPPVGGVPLFPALQPQGGPGEPLYAQVNKNKRKDDMGPPSPNHVMLGDPNSPQGGADSWV</sequence>
<feature type="region of interest" description="Disordered" evidence="7">
    <location>
        <begin position="726"/>
        <end position="761"/>
    </location>
</feature>
<dbReference type="GO" id="GO:0005912">
    <property type="term" value="C:adherens junction"/>
    <property type="evidence" value="ECO:0007669"/>
    <property type="project" value="TreeGrafter"/>
</dbReference>
<feature type="compositionally biased region" description="Basic and acidic residues" evidence="7">
    <location>
        <begin position="222"/>
        <end position="240"/>
    </location>
</feature>
<keyword evidence="3" id="KW-0677">Repeat</keyword>
<evidence type="ECO:0000256" key="3">
    <source>
        <dbReference type="ARBA" id="ARBA00022737"/>
    </source>
</evidence>
<dbReference type="InterPro" id="IPR011989">
    <property type="entry name" value="ARM-like"/>
</dbReference>
<name>A0AA88YQ55_PINIB</name>
<evidence type="ECO:0000256" key="7">
    <source>
        <dbReference type="SAM" id="MobiDB-lite"/>
    </source>
</evidence>
<dbReference type="InterPro" id="IPR000225">
    <property type="entry name" value="Armadillo"/>
</dbReference>
<dbReference type="Gene3D" id="1.25.10.10">
    <property type="entry name" value="Leucine-rich Repeat Variant"/>
    <property type="match status" value="1"/>
</dbReference>
<feature type="compositionally biased region" description="Polar residues" evidence="7">
    <location>
        <begin position="75"/>
        <end position="122"/>
    </location>
</feature>
<evidence type="ECO:0000313" key="9">
    <source>
        <dbReference type="Proteomes" id="UP001186944"/>
    </source>
</evidence>
<dbReference type="InterPro" id="IPR028435">
    <property type="entry name" value="Plakophilin/d_Catenin"/>
</dbReference>
<dbReference type="GO" id="GO:0098609">
    <property type="term" value="P:cell-cell adhesion"/>
    <property type="evidence" value="ECO:0007669"/>
    <property type="project" value="InterPro"/>
</dbReference>
<dbReference type="GO" id="GO:0005886">
    <property type="term" value="C:plasma membrane"/>
    <property type="evidence" value="ECO:0007669"/>
    <property type="project" value="TreeGrafter"/>
</dbReference>
<feature type="compositionally biased region" description="Polar residues" evidence="7">
    <location>
        <begin position="979"/>
        <end position="992"/>
    </location>
</feature>
<feature type="region of interest" description="Disordered" evidence="7">
    <location>
        <begin position="966"/>
        <end position="1009"/>
    </location>
</feature>
<dbReference type="Pfam" id="PF00514">
    <property type="entry name" value="Arm"/>
    <property type="match status" value="4"/>
</dbReference>
<feature type="compositionally biased region" description="Basic and acidic residues" evidence="7">
    <location>
        <begin position="247"/>
        <end position="265"/>
    </location>
</feature>
<comment type="caution">
    <text evidence="8">The sequence shown here is derived from an EMBL/GenBank/DDBJ whole genome shotgun (WGS) entry which is preliminary data.</text>
</comment>
<proteinExistence type="inferred from homology"/>
<evidence type="ECO:0008006" key="10">
    <source>
        <dbReference type="Google" id="ProtNLM"/>
    </source>
</evidence>
<feature type="compositionally biased region" description="Basic and acidic residues" evidence="7">
    <location>
        <begin position="321"/>
        <end position="386"/>
    </location>
</feature>
<dbReference type="SMART" id="SM00185">
    <property type="entry name" value="ARM"/>
    <property type="match status" value="5"/>
</dbReference>
<evidence type="ECO:0000256" key="2">
    <source>
        <dbReference type="ARBA" id="ARBA00005462"/>
    </source>
</evidence>